<keyword evidence="5" id="KW-0539">Nucleus</keyword>
<evidence type="ECO:0000256" key="1">
    <source>
        <dbReference type="ARBA" id="ARBA00004604"/>
    </source>
</evidence>
<dbReference type="STRING" id="299467.A0A443SIT0"/>
<gene>
    <name evidence="8" type="ORF">B4U80_07527</name>
</gene>
<dbReference type="InterPro" id="IPR001680">
    <property type="entry name" value="WD40_rpt"/>
</dbReference>
<comment type="subcellular location">
    <subcellularLocation>
        <location evidence="1">Nucleus</location>
        <location evidence="1">Nucleolus</location>
    </subcellularLocation>
</comment>
<feature type="domain" description="Small-subunit processome Utp12" evidence="7">
    <location>
        <begin position="769"/>
        <end position="875"/>
    </location>
</feature>
<dbReference type="InterPro" id="IPR011047">
    <property type="entry name" value="Quinoprotein_ADH-like_sf"/>
</dbReference>
<dbReference type="PROSITE" id="PS50294">
    <property type="entry name" value="WD_REPEATS_REGION"/>
    <property type="match status" value="2"/>
</dbReference>
<accession>A0A443SIT0</accession>
<dbReference type="InterPro" id="IPR027145">
    <property type="entry name" value="PWP2"/>
</dbReference>
<dbReference type="PROSITE" id="PS50082">
    <property type="entry name" value="WD_REPEATS_2"/>
    <property type="match status" value="4"/>
</dbReference>
<proteinExistence type="inferred from homology"/>
<dbReference type="Proteomes" id="UP000288716">
    <property type="component" value="Unassembled WGS sequence"/>
</dbReference>
<feature type="repeat" description="WD" evidence="6">
    <location>
        <begin position="147"/>
        <end position="188"/>
    </location>
</feature>
<dbReference type="GO" id="GO:0000028">
    <property type="term" value="P:ribosomal small subunit assembly"/>
    <property type="evidence" value="ECO:0007669"/>
    <property type="project" value="TreeGrafter"/>
</dbReference>
<dbReference type="GO" id="GO:0032040">
    <property type="term" value="C:small-subunit processome"/>
    <property type="evidence" value="ECO:0007669"/>
    <property type="project" value="TreeGrafter"/>
</dbReference>
<evidence type="ECO:0000256" key="5">
    <source>
        <dbReference type="ARBA" id="ARBA00023242"/>
    </source>
</evidence>
<feature type="repeat" description="WD" evidence="6">
    <location>
        <begin position="374"/>
        <end position="394"/>
    </location>
</feature>
<dbReference type="GO" id="GO:0034388">
    <property type="term" value="C:Pwp2p-containing subcomplex of 90S preribosome"/>
    <property type="evidence" value="ECO:0007669"/>
    <property type="project" value="TreeGrafter"/>
</dbReference>
<evidence type="ECO:0000256" key="4">
    <source>
        <dbReference type="ARBA" id="ARBA00022737"/>
    </source>
</evidence>
<evidence type="ECO:0000256" key="3">
    <source>
        <dbReference type="ARBA" id="ARBA00022574"/>
    </source>
</evidence>
<organism evidence="8 9">
    <name type="scientific">Leptotrombidium deliense</name>
    <dbReference type="NCBI Taxonomy" id="299467"/>
    <lineage>
        <taxon>Eukaryota</taxon>
        <taxon>Metazoa</taxon>
        <taxon>Ecdysozoa</taxon>
        <taxon>Arthropoda</taxon>
        <taxon>Chelicerata</taxon>
        <taxon>Arachnida</taxon>
        <taxon>Acari</taxon>
        <taxon>Acariformes</taxon>
        <taxon>Trombidiformes</taxon>
        <taxon>Prostigmata</taxon>
        <taxon>Anystina</taxon>
        <taxon>Parasitengona</taxon>
        <taxon>Trombiculoidea</taxon>
        <taxon>Trombiculidae</taxon>
        <taxon>Leptotrombidium</taxon>
    </lineage>
</organism>
<dbReference type="SUPFAM" id="SSF50978">
    <property type="entry name" value="WD40 repeat-like"/>
    <property type="match status" value="1"/>
</dbReference>
<feature type="repeat" description="WD" evidence="6">
    <location>
        <begin position="497"/>
        <end position="530"/>
    </location>
</feature>
<dbReference type="InterPro" id="IPR007148">
    <property type="entry name" value="SSU_processome_Utp12"/>
</dbReference>
<dbReference type="PANTHER" id="PTHR19858">
    <property type="entry name" value="WD40 REPEAT PROTEIN"/>
    <property type="match status" value="1"/>
</dbReference>
<comment type="caution">
    <text evidence="8">The sequence shown here is derived from an EMBL/GenBank/DDBJ whole genome shotgun (WGS) entry which is preliminary data.</text>
</comment>
<protein>
    <submittedName>
        <fullName evidence="8">Dip2/Utp12 domain and WD-repeat protein-like protein</fullName>
    </submittedName>
</protein>
<feature type="repeat" description="WD" evidence="6">
    <location>
        <begin position="405"/>
        <end position="448"/>
    </location>
</feature>
<reference evidence="8 9" key="1">
    <citation type="journal article" date="2018" name="Gigascience">
        <title>Genomes of trombidid mites reveal novel predicted allergens and laterally-transferred genes associated with secondary metabolism.</title>
        <authorList>
            <person name="Dong X."/>
            <person name="Chaisiri K."/>
            <person name="Xia D."/>
            <person name="Armstrong S.D."/>
            <person name="Fang Y."/>
            <person name="Donnelly M.J."/>
            <person name="Kadowaki T."/>
            <person name="McGarry J.W."/>
            <person name="Darby A.C."/>
            <person name="Makepeace B.L."/>
        </authorList>
    </citation>
    <scope>NUCLEOTIDE SEQUENCE [LARGE SCALE GENOMIC DNA]</scope>
    <source>
        <strain evidence="8">UoL-UT</strain>
    </source>
</reference>
<dbReference type="SMART" id="SM00320">
    <property type="entry name" value="WD40"/>
    <property type="match status" value="11"/>
</dbReference>
<dbReference type="AlphaFoldDB" id="A0A443SIT0"/>
<evidence type="ECO:0000313" key="9">
    <source>
        <dbReference type="Proteomes" id="UP000288716"/>
    </source>
</evidence>
<name>A0A443SIT0_9ACAR</name>
<keyword evidence="9" id="KW-1185">Reference proteome</keyword>
<sequence>MNFSFRFSNVFGAVYNKGSLQFSADGNCVLSPVGNKVISYDLKNNKSQAIPIEADYNFSHLALNPSGTLLLASSERTQLYMCSLLTGKILHRKDFIKLGSISAIRFSPNGKYYVVCGSNKALVYITPGIAITGVGRELSPFRIHKVFKAHFDETVCVSWSSNSKLIAVGSKDLTVKIFPLEKSEFVPPIINLGGHSDVLVQCFFANNEFDLNLYTLSKNNQLCIWNSSLKGNELEENEEKQMLEYTVESRHHFNEYLKNKDAVCLTAADYHPKSKLLVTGFSNGSFLLHDLPEFNLIHSLELSTTGSIDSVSINCTGDWIAIGSGIDSVGSSELNKDRSSQSQLIVWEWQSETYILKQSGTGTGLTNVSECACYSPDGSYVASGGTDGKIKLWNCFTGFCFVTFSEEHKGPITALEFVTSKGGKVLVSASLDGTVRAFDLNRYRNFRTLSAPSEMRSAQFICLSVDNVGGDFIAAGAQNFFEIFLWSLKTGRLLEYLAGHEAPVSGVAFSPNANILVSCSWDKTIRTWSLFEGAKCTREVISLGSDALSVAFRPDGNQIAVATLNGNISFFDPHSAEMCGVPIEGKSDLGLSHSEVDIIKEKDKYYTTICYAVDGSHIIAGGNSKYVCLYNVKEKMLVKKFTITWNYSMDGLFDYISKRKTAEFGFNTDLIKQRSSNSENETISLPGVKRGDFSAREVRPVIAVYCLRFSPTMRSFVAASTEGVLVYSLDSSNAFDPYELDTSINAESVKLSLMQRNFNSALVQALKLNEGYLIKEVLESVPVSDINYVLKDLTLNYVEKCLNHVAIGLETTKHLERYLIWCNTALMQHGLKLKSSKQGLSSFMSTIRLLQRNLTNHLQAVGKICDTNKYTLKFIEMVAKAAKQREYSIEEVEEMDFTEHLLN</sequence>
<dbReference type="Gene3D" id="2.130.10.10">
    <property type="entry name" value="YVTN repeat-like/Quinoprotein amine dehydrogenase"/>
    <property type="match status" value="3"/>
</dbReference>
<dbReference type="Pfam" id="PF00400">
    <property type="entry name" value="WD40"/>
    <property type="match status" value="4"/>
</dbReference>
<dbReference type="InterPro" id="IPR036322">
    <property type="entry name" value="WD40_repeat_dom_sf"/>
</dbReference>
<dbReference type="OrthoDB" id="3142434at2759"/>
<dbReference type="PANTHER" id="PTHR19858:SF0">
    <property type="entry name" value="PERIODIC TRYPTOPHAN PROTEIN 2 HOMOLOG"/>
    <property type="match status" value="1"/>
</dbReference>
<evidence type="ECO:0000313" key="8">
    <source>
        <dbReference type="EMBL" id="RWS27433.1"/>
    </source>
</evidence>
<dbReference type="CDD" id="cd00200">
    <property type="entry name" value="WD40"/>
    <property type="match status" value="1"/>
</dbReference>
<dbReference type="VEuPathDB" id="VectorBase:LDEU004608"/>
<comment type="similarity">
    <text evidence="2">Belongs to the WD repeat PWP2 family.</text>
</comment>
<dbReference type="Pfam" id="PF04003">
    <property type="entry name" value="Utp12"/>
    <property type="match status" value="1"/>
</dbReference>
<dbReference type="SUPFAM" id="SSF50998">
    <property type="entry name" value="Quinoprotein alcohol dehydrogenase-like"/>
    <property type="match status" value="1"/>
</dbReference>
<evidence type="ECO:0000256" key="6">
    <source>
        <dbReference type="PROSITE-ProRule" id="PRU00221"/>
    </source>
</evidence>
<dbReference type="EMBL" id="NCKV01002019">
    <property type="protein sequence ID" value="RWS27433.1"/>
    <property type="molecule type" value="Genomic_DNA"/>
</dbReference>
<evidence type="ECO:0000256" key="2">
    <source>
        <dbReference type="ARBA" id="ARBA00010226"/>
    </source>
</evidence>
<dbReference type="InterPro" id="IPR015943">
    <property type="entry name" value="WD40/YVTN_repeat-like_dom_sf"/>
</dbReference>
<evidence type="ECO:0000259" key="7">
    <source>
        <dbReference type="Pfam" id="PF04003"/>
    </source>
</evidence>
<keyword evidence="4" id="KW-0677">Repeat</keyword>
<keyword evidence="3 6" id="KW-0853">WD repeat</keyword>
<dbReference type="GO" id="GO:0000462">
    <property type="term" value="P:maturation of SSU-rRNA from tricistronic rRNA transcript (SSU-rRNA, 5.8S rRNA, LSU-rRNA)"/>
    <property type="evidence" value="ECO:0007669"/>
    <property type="project" value="TreeGrafter"/>
</dbReference>